<dbReference type="KEGG" id="sla:SERLADRAFT_414028"/>
<dbReference type="Pfam" id="PF20152">
    <property type="entry name" value="DUF6534"/>
    <property type="match status" value="1"/>
</dbReference>
<feature type="transmembrane region" description="Helical" evidence="2">
    <location>
        <begin position="12"/>
        <end position="33"/>
    </location>
</feature>
<proteinExistence type="predicted"/>
<organism>
    <name type="scientific">Serpula lacrymans var. lacrymans (strain S7.9)</name>
    <name type="common">Dry rot fungus</name>
    <dbReference type="NCBI Taxonomy" id="578457"/>
    <lineage>
        <taxon>Eukaryota</taxon>
        <taxon>Fungi</taxon>
        <taxon>Dikarya</taxon>
        <taxon>Basidiomycota</taxon>
        <taxon>Agaricomycotina</taxon>
        <taxon>Agaricomycetes</taxon>
        <taxon>Agaricomycetidae</taxon>
        <taxon>Boletales</taxon>
        <taxon>Coniophorineae</taxon>
        <taxon>Serpulaceae</taxon>
        <taxon>Serpula</taxon>
    </lineage>
</organism>
<evidence type="ECO:0000256" key="1">
    <source>
        <dbReference type="SAM" id="MobiDB-lite"/>
    </source>
</evidence>
<evidence type="ECO:0000259" key="3">
    <source>
        <dbReference type="Pfam" id="PF20152"/>
    </source>
</evidence>
<name>F8NPV7_SERL9</name>
<evidence type="ECO:0000256" key="2">
    <source>
        <dbReference type="SAM" id="Phobius"/>
    </source>
</evidence>
<feature type="region of interest" description="Disordered" evidence="1">
    <location>
        <begin position="286"/>
        <end position="307"/>
    </location>
</feature>
<sequence length="307" mass="34710">MLNVSSHYAPLYWGFVCSTCFLGATVVQTYMYFSHTQDRWPMKILVLLLLTLDISSTVLIADTIYYLFVINFGDSSDFHMTSPPCAVEKGVSSILTSIIYITLMKLDNSSKQTVLDYIDSRLANTYGSDFPRFVRNCCWHRLGTFSGIFLRLLTLDKYIFEAEPIYMLFVPYTMSAGPPMEMMVVMEEGSEVIADLLITVTLCYMLSPDRTGVRVRCVQIGVLVAYLTAPYQLYWIPFHVCKIKLYTNTFRTRLNSRESRIASRSDTHPTITSFVTTPTLALRDDGAGMSMNASGNSRQEDVEKAGT</sequence>
<dbReference type="HOGENOM" id="CLU_046025_1_2_1"/>
<dbReference type="Proteomes" id="UP000008064">
    <property type="component" value="Unassembled WGS sequence"/>
</dbReference>
<feature type="compositionally biased region" description="Basic and acidic residues" evidence="1">
    <location>
        <begin position="298"/>
        <end position="307"/>
    </location>
</feature>
<dbReference type="PANTHER" id="PTHR40465:SF1">
    <property type="entry name" value="DUF6534 DOMAIN-CONTAINING PROTEIN"/>
    <property type="match status" value="1"/>
</dbReference>
<dbReference type="EMBL" id="GL945431">
    <property type="protein sequence ID" value="EGO27745.1"/>
    <property type="molecule type" value="Genomic_DNA"/>
</dbReference>
<evidence type="ECO:0000313" key="4">
    <source>
        <dbReference type="EMBL" id="EGO27745.1"/>
    </source>
</evidence>
<feature type="transmembrane region" description="Helical" evidence="2">
    <location>
        <begin position="45"/>
        <end position="68"/>
    </location>
</feature>
<dbReference type="PANTHER" id="PTHR40465">
    <property type="entry name" value="CHROMOSOME 1, WHOLE GENOME SHOTGUN SEQUENCE"/>
    <property type="match status" value="1"/>
</dbReference>
<feature type="domain" description="DUF6534" evidence="3">
    <location>
        <begin position="192"/>
        <end position="259"/>
    </location>
</feature>
<accession>F8NPV7</accession>
<dbReference type="GeneID" id="18813214"/>
<dbReference type="OrthoDB" id="3214861at2759"/>
<reference evidence="4" key="1">
    <citation type="submission" date="2011-04" db="EMBL/GenBank/DDBJ databases">
        <title>Evolution of plant cell wall degrading machinery underlies the functional diversity of forest fungi.</title>
        <authorList>
            <consortium name="US DOE Joint Genome Institute (JGI-PGF)"/>
            <person name="Eastwood D.C."/>
            <person name="Floudas D."/>
            <person name="Binder M."/>
            <person name="Majcherczyk A."/>
            <person name="Schneider P."/>
            <person name="Aerts A."/>
            <person name="Asiegbu F.O."/>
            <person name="Baker S.E."/>
            <person name="Barry K."/>
            <person name="Bendiksby M."/>
            <person name="Blumentritt M."/>
            <person name="Coutinho P.M."/>
            <person name="Cullen D."/>
            <person name="Cullen D."/>
            <person name="Gathman A."/>
            <person name="Goodell B."/>
            <person name="Henrissat B."/>
            <person name="Ihrmark K."/>
            <person name="Kauserud H."/>
            <person name="Kohler A."/>
            <person name="LaButti K."/>
            <person name="Lapidus A."/>
            <person name="Lavin J.L."/>
            <person name="Lee Y.-H."/>
            <person name="Lindquist E."/>
            <person name="Lilly W."/>
            <person name="Lucas S."/>
            <person name="Morin E."/>
            <person name="Murat C."/>
            <person name="Oguiza J.A."/>
            <person name="Park J."/>
            <person name="Pisabarro A.G."/>
            <person name="Riley R."/>
            <person name="Rosling A."/>
            <person name="Salamov A."/>
            <person name="Schmidt O."/>
            <person name="Schmutz J."/>
            <person name="Skrede I."/>
            <person name="Stenlid J."/>
            <person name="Wiebenga A."/>
            <person name="Xie X."/>
            <person name="Kues U."/>
            <person name="Hibbett D.S."/>
            <person name="Hoffmeister D."/>
            <person name="Hogberg N."/>
            <person name="Martin F."/>
            <person name="Grigoriev I.V."/>
            <person name="Watkinson S.C."/>
        </authorList>
    </citation>
    <scope>NUCLEOTIDE SEQUENCE</scope>
    <source>
        <strain evidence="4">S7.9</strain>
    </source>
</reference>
<dbReference type="AlphaFoldDB" id="F8NPV7"/>
<keyword evidence="2" id="KW-0812">Transmembrane</keyword>
<gene>
    <name evidence="4" type="ORF">SERLADRAFT_414028</name>
</gene>
<dbReference type="RefSeq" id="XP_007315836.1">
    <property type="nucleotide sequence ID" value="XM_007315774.1"/>
</dbReference>
<keyword evidence="2" id="KW-0472">Membrane</keyword>
<protein>
    <recommendedName>
        <fullName evidence="3">DUF6534 domain-containing protein</fullName>
    </recommendedName>
</protein>
<keyword evidence="2" id="KW-1133">Transmembrane helix</keyword>
<dbReference type="InterPro" id="IPR045339">
    <property type="entry name" value="DUF6534"/>
</dbReference>